<reference evidence="1" key="2">
    <citation type="submission" date="2017-10" db="EMBL/GenBank/DDBJ databases">
        <title>Ladona fulva Genome sequencing and assembly.</title>
        <authorList>
            <person name="Murali S."/>
            <person name="Richards S."/>
            <person name="Bandaranaike D."/>
            <person name="Bellair M."/>
            <person name="Blankenburg K."/>
            <person name="Chao H."/>
            <person name="Dinh H."/>
            <person name="Doddapaneni H."/>
            <person name="Dugan-Rocha S."/>
            <person name="Elkadiri S."/>
            <person name="Gnanaolivu R."/>
            <person name="Hernandez B."/>
            <person name="Skinner E."/>
            <person name="Javaid M."/>
            <person name="Lee S."/>
            <person name="Li M."/>
            <person name="Ming W."/>
            <person name="Munidasa M."/>
            <person name="Muniz J."/>
            <person name="Nguyen L."/>
            <person name="Hughes D."/>
            <person name="Osuji N."/>
            <person name="Pu L.-L."/>
            <person name="Puazo M."/>
            <person name="Qu C."/>
            <person name="Quiroz J."/>
            <person name="Raj R."/>
            <person name="Weissenberger G."/>
            <person name="Xin Y."/>
            <person name="Zou X."/>
            <person name="Han Y."/>
            <person name="Worley K."/>
            <person name="Muzny D."/>
            <person name="Gibbs R."/>
        </authorList>
    </citation>
    <scope>NUCLEOTIDE SEQUENCE</scope>
    <source>
        <strain evidence="1">Sampled in the wild</strain>
    </source>
</reference>
<evidence type="ECO:0008006" key="3">
    <source>
        <dbReference type="Google" id="ProtNLM"/>
    </source>
</evidence>
<dbReference type="Proteomes" id="UP000792457">
    <property type="component" value="Unassembled WGS sequence"/>
</dbReference>
<organism evidence="1 2">
    <name type="scientific">Ladona fulva</name>
    <name type="common">Scarce chaser dragonfly</name>
    <name type="synonym">Libellula fulva</name>
    <dbReference type="NCBI Taxonomy" id="123851"/>
    <lineage>
        <taxon>Eukaryota</taxon>
        <taxon>Metazoa</taxon>
        <taxon>Ecdysozoa</taxon>
        <taxon>Arthropoda</taxon>
        <taxon>Hexapoda</taxon>
        <taxon>Insecta</taxon>
        <taxon>Pterygota</taxon>
        <taxon>Palaeoptera</taxon>
        <taxon>Odonata</taxon>
        <taxon>Epiprocta</taxon>
        <taxon>Anisoptera</taxon>
        <taxon>Libelluloidea</taxon>
        <taxon>Libellulidae</taxon>
        <taxon>Ladona</taxon>
    </lineage>
</organism>
<gene>
    <name evidence="1" type="ORF">J437_LFUL019212</name>
</gene>
<dbReference type="OrthoDB" id="7533242at2759"/>
<protein>
    <recommendedName>
        <fullName evidence="3">DDE Tnp4 domain-containing protein</fullName>
    </recommendedName>
</protein>
<dbReference type="AlphaFoldDB" id="A0A8K0PCF9"/>
<proteinExistence type="predicted"/>
<reference evidence="1" key="1">
    <citation type="submission" date="2013-04" db="EMBL/GenBank/DDBJ databases">
        <authorList>
            <person name="Qu J."/>
            <person name="Murali S.C."/>
            <person name="Bandaranaike D."/>
            <person name="Bellair M."/>
            <person name="Blankenburg K."/>
            <person name="Chao H."/>
            <person name="Dinh H."/>
            <person name="Doddapaneni H."/>
            <person name="Downs B."/>
            <person name="Dugan-Rocha S."/>
            <person name="Elkadiri S."/>
            <person name="Gnanaolivu R.D."/>
            <person name="Hernandez B."/>
            <person name="Javaid M."/>
            <person name="Jayaseelan J.C."/>
            <person name="Lee S."/>
            <person name="Li M."/>
            <person name="Ming W."/>
            <person name="Munidasa M."/>
            <person name="Muniz J."/>
            <person name="Nguyen L."/>
            <person name="Ongeri F."/>
            <person name="Osuji N."/>
            <person name="Pu L.-L."/>
            <person name="Puazo M."/>
            <person name="Qu C."/>
            <person name="Quiroz J."/>
            <person name="Raj R."/>
            <person name="Weissenberger G."/>
            <person name="Xin Y."/>
            <person name="Zou X."/>
            <person name="Han Y."/>
            <person name="Richards S."/>
            <person name="Worley K."/>
            <person name="Muzny D."/>
            <person name="Gibbs R."/>
        </authorList>
    </citation>
    <scope>NUCLEOTIDE SEQUENCE</scope>
    <source>
        <strain evidence="1">Sampled in the wild</strain>
    </source>
</reference>
<feature type="non-terminal residue" evidence="1">
    <location>
        <position position="1"/>
    </location>
</feature>
<keyword evidence="2" id="KW-1185">Reference proteome</keyword>
<accession>A0A8K0PCF9</accession>
<evidence type="ECO:0000313" key="2">
    <source>
        <dbReference type="Proteomes" id="UP000792457"/>
    </source>
</evidence>
<name>A0A8K0PCF9_LADFU</name>
<dbReference type="EMBL" id="KZ309877">
    <property type="protein sequence ID" value="KAG8239733.1"/>
    <property type="molecule type" value="Genomic_DNA"/>
</dbReference>
<evidence type="ECO:0000313" key="1">
    <source>
        <dbReference type="EMBL" id="KAG8239733.1"/>
    </source>
</evidence>
<comment type="caution">
    <text evidence="1">The sequence shown here is derived from an EMBL/GenBank/DDBJ whole genome shotgun (WGS) entry which is preliminary data.</text>
</comment>
<sequence>MCKFARYSCRFLPAILAGRAENYQSSRIPGVIGYVDGTHMAIKAPKDEENLFLNRKSYHSMNVMT</sequence>